<dbReference type="InterPro" id="IPR013087">
    <property type="entry name" value="Znf_C2H2_type"/>
</dbReference>
<proteinExistence type="predicted"/>
<dbReference type="STRING" id="765440.A0A0C3F936"/>
<feature type="domain" description="C2H2-type" evidence="6">
    <location>
        <begin position="118"/>
        <end position="145"/>
    </location>
</feature>
<feature type="region of interest" description="Disordered" evidence="5">
    <location>
        <begin position="35"/>
        <end position="72"/>
    </location>
</feature>
<feature type="region of interest" description="Disordered" evidence="5">
    <location>
        <begin position="540"/>
        <end position="578"/>
    </location>
</feature>
<evidence type="ECO:0000259" key="6">
    <source>
        <dbReference type="PROSITE" id="PS50157"/>
    </source>
</evidence>
<dbReference type="FunFam" id="3.30.160.60:FF:000446">
    <property type="entry name" value="Zinc finger protein"/>
    <property type="match status" value="1"/>
</dbReference>
<keyword evidence="1" id="KW-0479">Metal-binding</keyword>
<evidence type="ECO:0000313" key="8">
    <source>
        <dbReference type="Proteomes" id="UP000054166"/>
    </source>
</evidence>
<dbReference type="Gene3D" id="3.30.160.60">
    <property type="entry name" value="Classic Zinc Finger"/>
    <property type="match status" value="1"/>
</dbReference>
<evidence type="ECO:0000256" key="2">
    <source>
        <dbReference type="ARBA" id="ARBA00022771"/>
    </source>
</evidence>
<dbReference type="EMBL" id="KN833034">
    <property type="protein sequence ID" value="KIM76469.1"/>
    <property type="molecule type" value="Genomic_DNA"/>
</dbReference>
<keyword evidence="8" id="KW-1185">Reference proteome</keyword>
<reference evidence="8" key="2">
    <citation type="submission" date="2015-01" db="EMBL/GenBank/DDBJ databases">
        <title>Evolutionary Origins and Diversification of the Mycorrhizal Mutualists.</title>
        <authorList>
            <consortium name="DOE Joint Genome Institute"/>
            <consortium name="Mycorrhizal Genomics Consortium"/>
            <person name="Kohler A."/>
            <person name="Kuo A."/>
            <person name="Nagy L.G."/>
            <person name="Floudas D."/>
            <person name="Copeland A."/>
            <person name="Barry K.W."/>
            <person name="Cichocki N."/>
            <person name="Veneault-Fourrey C."/>
            <person name="LaButti K."/>
            <person name="Lindquist E.A."/>
            <person name="Lipzen A."/>
            <person name="Lundell T."/>
            <person name="Morin E."/>
            <person name="Murat C."/>
            <person name="Riley R."/>
            <person name="Ohm R."/>
            <person name="Sun H."/>
            <person name="Tunlid A."/>
            <person name="Henrissat B."/>
            <person name="Grigoriev I.V."/>
            <person name="Hibbett D.S."/>
            <person name="Martin F."/>
        </authorList>
    </citation>
    <scope>NUCLEOTIDE SEQUENCE [LARGE SCALE GENOMIC DNA]</scope>
    <source>
        <strain evidence="8">F 1598</strain>
    </source>
</reference>
<dbReference type="AlphaFoldDB" id="A0A0C3F936"/>
<dbReference type="GO" id="GO:0008270">
    <property type="term" value="F:zinc ion binding"/>
    <property type="evidence" value="ECO:0007669"/>
    <property type="project" value="UniProtKB-KW"/>
</dbReference>
<keyword evidence="3" id="KW-0862">Zinc</keyword>
<feature type="compositionally biased region" description="Basic and acidic residues" evidence="5">
    <location>
        <begin position="195"/>
        <end position="207"/>
    </location>
</feature>
<dbReference type="SUPFAM" id="SSF57667">
    <property type="entry name" value="beta-beta-alpha zinc fingers"/>
    <property type="match status" value="1"/>
</dbReference>
<feature type="region of interest" description="Disordered" evidence="5">
    <location>
        <begin position="387"/>
        <end position="522"/>
    </location>
</feature>
<feature type="region of interest" description="Disordered" evidence="5">
    <location>
        <begin position="604"/>
        <end position="661"/>
    </location>
</feature>
<feature type="compositionally biased region" description="Low complexity" evidence="5">
    <location>
        <begin position="256"/>
        <end position="274"/>
    </location>
</feature>
<protein>
    <recommendedName>
        <fullName evidence="6">C2H2-type domain-containing protein</fullName>
    </recommendedName>
</protein>
<feature type="compositionally biased region" description="Low complexity" evidence="5">
    <location>
        <begin position="546"/>
        <end position="567"/>
    </location>
</feature>
<feature type="compositionally biased region" description="Low complexity" evidence="5">
    <location>
        <begin position="434"/>
        <end position="449"/>
    </location>
</feature>
<organism evidence="7 8">
    <name type="scientific">Piloderma croceum (strain F 1598)</name>
    <dbReference type="NCBI Taxonomy" id="765440"/>
    <lineage>
        <taxon>Eukaryota</taxon>
        <taxon>Fungi</taxon>
        <taxon>Dikarya</taxon>
        <taxon>Basidiomycota</taxon>
        <taxon>Agaricomycotina</taxon>
        <taxon>Agaricomycetes</taxon>
        <taxon>Agaricomycetidae</taxon>
        <taxon>Atheliales</taxon>
        <taxon>Atheliaceae</taxon>
        <taxon>Piloderma</taxon>
    </lineage>
</organism>
<keyword evidence="2 4" id="KW-0863">Zinc-finger</keyword>
<dbReference type="PROSITE" id="PS50157">
    <property type="entry name" value="ZINC_FINGER_C2H2_2"/>
    <property type="match status" value="1"/>
</dbReference>
<feature type="compositionally biased region" description="Low complexity" evidence="5">
    <location>
        <begin position="60"/>
        <end position="72"/>
    </location>
</feature>
<name>A0A0C3F936_PILCF</name>
<feature type="region of interest" description="Disordered" evidence="5">
    <location>
        <begin position="234"/>
        <end position="274"/>
    </location>
</feature>
<dbReference type="Proteomes" id="UP000054166">
    <property type="component" value="Unassembled WGS sequence"/>
</dbReference>
<evidence type="ECO:0000256" key="4">
    <source>
        <dbReference type="PROSITE-ProRule" id="PRU00042"/>
    </source>
</evidence>
<accession>A0A0C3F936</accession>
<evidence type="ECO:0000256" key="3">
    <source>
        <dbReference type="ARBA" id="ARBA00022833"/>
    </source>
</evidence>
<dbReference type="HOGENOM" id="CLU_017276_0_0_1"/>
<sequence length="707" mass="73458">MWEMSLIKTRSDDFGSGLRKGTFQVLFNNFMQDSKKADLPSKRSSPSPALDSPTHSKSHPSPVDPASPDSADMALVAHNNPASLLTGPAGINKRYRPAPAKTFQCRGYGEKHTGERPFTCHCGKQFSRLDNLRQHAQTVHADKQEQNEQMMRDLTSLHATMAAANKTGAPRGKRGQAVTSSNLSSNESQENESLDGVKQEDMGDSFRGRPGTSTGYEGDHNGIIYQGTTWHVQSSDMDRAASRPTNNHSFRDPGQSFLAPLTSTSSTSPSQSQSFLGLSNSFNFIPDFARDSRPGSSNSRPPTAGGPDAIARTLPPLSAVVSAALPTSSSGSFPVAPHSTQHILPIPGALAFRRPSTANRPGTAPASYFASKSAFAGSGLVSRTELSVSGYGQLGTPTSTSSYGYDAEPTSPTGPSYESPFSFHPPTVADPSYSATTTTAAAGGSLASSPPVNPRKRPYPGSDGDDGSRRESGGIPPDYEYGSESRPQSRRLSVMELCNDTHPDAGTRTLLSAGSRPTTSSGLAASASTLAIVDRASHTSPQLLPGTASPTAGTNASTATGTSRGGTQTLGGSGISSESFSSSAAAVAAAAAPIFHNFRGSFTSPPLSDASSSPRSATSSFTASHRSGIRPSPPSPDTTGATLSRRGAGAESHRDQVRVSVASPHSPAALGMRACAALQKVAIISSRIGIFYNLPAVLCSVDVLGAP</sequence>
<dbReference type="InParanoid" id="A0A0C3F936"/>
<evidence type="ECO:0000313" key="7">
    <source>
        <dbReference type="EMBL" id="KIM76469.1"/>
    </source>
</evidence>
<dbReference type="InterPro" id="IPR036236">
    <property type="entry name" value="Znf_C2H2_sf"/>
</dbReference>
<reference evidence="7 8" key="1">
    <citation type="submission" date="2014-04" db="EMBL/GenBank/DDBJ databases">
        <authorList>
            <consortium name="DOE Joint Genome Institute"/>
            <person name="Kuo A."/>
            <person name="Tarkka M."/>
            <person name="Buscot F."/>
            <person name="Kohler A."/>
            <person name="Nagy L.G."/>
            <person name="Floudas D."/>
            <person name="Copeland A."/>
            <person name="Barry K.W."/>
            <person name="Cichocki N."/>
            <person name="Veneault-Fourrey C."/>
            <person name="LaButti K."/>
            <person name="Lindquist E.A."/>
            <person name="Lipzen A."/>
            <person name="Lundell T."/>
            <person name="Morin E."/>
            <person name="Murat C."/>
            <person name="Sun H."/>
            <person name="Tunlid A."/>
            <person name="Henrissat B."/>
            <person name="Grigoriev I.V."/>
            <person name="Hibbett D.S."/>
            <person name="Martin F."/>
            <person name="Nordberg H.P."/>
            <person name="Cantor M.N."/>
            <person name="Hua S.X."/>
        </authorList>
    </citation>
    <scope>NUCLEOTIDE SEQUENCE [LARGE SCALE GENOMIC DNA]</scope>
    <source>
        <strain evidence="7 8">F 1598</strain>
    </source>
</reference>
<dbReference type="OrthoDB" id="10018191at2759"/>
<gene>
    <name evidence="7" type="ORF">PILCRDRAFT_797354</name>
</gene>
<feature type="compositionally biased region" description="Low complexity" evidence="5">
    <location>
        <begin position="604"/>
        <end position="624"/>
    </location>
</feature>
<feature type="region of interest" description="Disordered" evidence="5">
    <location>
        <begin position="287"/>
        <end position="311"/>
    </location>
</feature>
<feature type="region of interest" description="Disordered" evidence="5">
    <location>
        <begin position="165"/>
        <end position="222"/>
    </location>
</feature>
<evidence type="ECO:0000256" key="5">
    <source>
        <dbReference type="SAM" id="MobiDB-lite"/>
    </source>
</evidence>
<evidence type="ECO:0000256" key="1">
    <source>
        <dbReference type="ARBA" id="ARBA00022723"/>
    </source>
</evidence>